<sequence>MLLGLFKKKNNIISKSHEQKIEAQSKSKIYDQMLKFEQEFERKYNLTEKVDFQLLNDKLDRESVTQFIDQKCYVKVGIKDYEDQEYLTDKQCNHIRNTIVHELIHCRNYFSLSVDTRVKISQNLRTINHWARMLLDEYSAYKEANEIYPETVDELNCSEGKLFTAFKRMYAGILIKATDEQFFEAFYDNCSALITISIVNKEFPTIKVENRNYNRACESFLNALKEAYLKMPLNFDEYKVLGEELLKCLSSMAPKNEIETFKLNTHIKF</sequence>
<protein>
    <recommendedName>
        <fullName evidence="3">ImmA/IrrE family metallo-endopeptidase</fullName>
    </recommendedName>
</protein>
<dbReference type="RefSeq" id="WP_268060846.1">
    <property type="nucleotide sequence ID" value="NZ_JAPQFJ010000006.1"/>
</dbReference>
<organism evidence="1 2">
    <name type="scientific">Clostridium brassicae</name>
    <dbReference type="NCBI Taxonomy" id="2999072"/>
    <lineage>
        <taxon>Bacteria</taxon>
        <taxon>Bacillati</taxon>
        <taxon>Bacillota</taxon>
        <taxon>Clostridia</taxon>
        <taxon>Eubacteriales</taxon>
        <taxon>Clostridiaceae</taxon>
        <taxon>Clostridium</taxon>
    </lineage>
</organism>
<dbReference type="Proteomes" id="UP001144612">
    <property type="component" value="Unassembled WGS sequence"/>
</dbReference>
<proteinExistence type="predicted"/>
<keyword evidence="2" id="KW-1185">Reference proteome</keyword>
<comment type="caution">
    <text evidence="1">The sequence shown here is derived from an EMBL/GenBank/DDBJ whole genome shotgun (WGS) entry which is preliminary data.</text>
</comment>
<dbReference type="EMBL" id="JAPQFJ010000006">
    <property type="protein sequence ID" value="MCY6958429.1"/>
    <property type="molecule type" value="Genomic_DNA"/>
</dbReference>
<evidence type="ECO:0008006" key="3">
    <source>
        <dbReference type="Google" id="ProtNLM"/>
    </source>
</evidence>
<name>A0ABT4DBL6_9CLOT</name>
<gene>
    <name evidence="1" type="ORF">OW729_07415</name>
</gene>
<evidence type="ECO:0000313" key="2">
    <source>
        <dbReference type="Proteomes" id="UP001144612"/>
    </source>
</evidence>
<reference evidence="1" key="1">
    <citation type="submission" date="2022-12" db="EMBL/GenBank/DDBJ databases">
        <title>Clostridium sp. nov., isolated from industrial wastewater.</title>
        <authorList>
            <person name="Jiayan W."/>
        </authorList>
    </citation>
    <scope>NUCLEOTIDE SEQUENCE</scope>
    <source>
        <strain evidence="1">ZC22-4</strain>
    </source>
</reference>
<evidence type="ECO:0000313" key="1">
    <source>
        <dbReference type="EMBL" id="MCY6958429.1"/>
    </source>
</evidence>
<accession>A0ABT4DBL6</accession>